<dbReference type="Proteomes" id="UP000203066">
    <property type="component" value="Segment"/>
</dbReference>
<gene>
    <name evidence="1" type="ORF">LbFV_ORF77</name>
</gene>
<keyword evidence="2" id="KW-1185">Reference proteome</keyword>
<proteinExistence type="predicted"/>
<name>A0A1S5YDC2_9VIRU</name>
<dbReference type="GeneID" id="31050554"/>
<sequence>MHLGQLNNFYNKCEKYLLQYEKNVIQELISLMTFLKINNIPDVKYEHLNNCNQSVECHCGHLYYLVYEIQNIIMKYDL</sequence>
<dbReference type="EMBL" id="KY009685">
    <property type="protein sequence ID" value="AQQ79997.1"/>
    <property type="molecule type" value="Genomic_DNA"/>
</dbReference>
<accession>A0A1S5YDC2</accession>
<protein>
    <submittedName>
        <fullName evidence="1">Uncharacterized protein</fullName>
    </submittedName>
</protein>
<evidence type="ECO:0000313" key="2">
    <source>
        <dbReference type="Proteomes" id="UP000203066"/>
    </source>
</evidence>
<dbReference type="RefSeq" id="YP_009345681.1">
    <property type="nucleotide sequence ID" value="NC_033778.1"/>
</dbReference>
<reference evidence="1 2" key="1">
    <citation type="journal article" date="2016" name="Genome Biol. Evol.">
        <title>Genome Sequencing of the Behavior Manipulating Virus LbFV Reveals a Possible New Virus Family.</title>
        <authorList>
            <person name="Lepetit D."/>
            <person name="Gillet B."/>
            <person name="Hughes S."/>
            <person name="Kraaijeveld K."/>
            <person name="Varaldi J."/>
        </authorList>
    </citation>
    <scope>NUCLEOTIDE SEQUENCE [LARGE SCALE GENOMIC DNA]</scope>
    <source>
        <strain evidence="1">Valence Gotheron</strain>
    </source>
</reference>
<dbReference type="KEGG" id="vg:31050554"/>
<evidence type="ECO:0000313" key="1">
    <source>
        <dbReference type="EMBL" id="AQQ79997.1"/>
    </source>
</evidence>
<organism evidence="1 2">
    <name type="scientific">Leptopilina boulardi filamentous virus</name>
    <dbReference type="NCBI Taxonomy" id="552509"/>
    <lineage>
        <taxon>Viruses</taxon>
        <taxon>Viruses incertae sedis</taxon>
        <taxon>Naldaviricetes</taxon>
        <taxon>Lefavirales</taxon>
        <taxon>Filamentoviridae</taxon>
        <taxon>Alphafilamentovirus</taxon>
        <taxon>Alphafilamentovirus leboulardi</taxon>
    </lineage>
</organism>